<dbReference type="Gene3D" id="3.30.565.10">
    <property type="entry name" value="Histidine kinase-like ATPase, C-terminal domain"/>
    <property type="match status" value="1"/>
</dbReference>
<evidence type="ECO:0000313" key="5">
    <source>
        <dbReference type="Proteomes" id="UP001497416"/>
    </source>
</evidence>
<dbReference type="PROSITE" id="PS51257">
    <property type="entry name" value="PROKAR_LIPOPROTEIN"/>
    <property type="match status" value="1"/>
</dbReference>
<accession>A0ABP1EI27</accession>
<dbReference type="InterPro" id="IPR011990">
    <property type="entry name" value="TPR-like_helical_dom_sf"/>
</dbReference>
<evidence type="ECO:0000259" key="3">
    <source>
        <dbReference type="Pfam" id="PF06580"/>
    </source>
</evidence>
<keyword evidence="2" id="KW-0472">Membrane</keyword>
<dbReference type="InterPro" id="IPR036890">
    <property type="entry name" value="HATPase_C_sf"/>
</dbReference>
<dbReference type="EMBL" id="CAXIXY010000003">
    <property type="protein sequence ID" value="CAL2080625.1"/>
    <property type="molecule type" value="Genomic_DNA"/>
</dbReference>
<dbReference type="SUPFAM" id="SSF55874">
    <property type="entry name" value="ATPase domain of HSP90 chaperone/DNA topoisomerase II/histidine kinase"/>
    <property type="match status" value="1"/>
</dbReference>
<dbReference type="InterPro" id="IPR010559">
    <property type="entry name" value="Sig_transdc_His_kin_internal"/>
</dbReference>
<feature type="coiled-coil region" evidence="1">
    <location>
        <begin position="347"/>
        <end position="381"/>
    </location>
</feature>
<comment type="caution">
    <text evidence="4">The sequence shown here is derived from an EMBL/GenBank/DDBJ whole genome shotgun (WGS) entry which is preliminary data.</text>
</comment>
<evidence type="ECO:0000313" key="4">
    <source>
        <dbReference type="EMBL" id="CAL2080625.1"/>
    </source>
</evidence>
<dbReference type="RefSeq" id="WP_348710848.1">
    <property type="nucleotide sequence ID" value="NZ_CAXIXY010000003.1"/>
</dbReference>
<dbReference type="Gene3D" id="1.25.40.10">
    <property type="entry name" value="Tetratricopeptide repeat domain"/>
    <property type="match status" value="1"/>
</dbReference>
<organism evidence="4 5">
    <name type="scientific">Tenacibaculum platacis</name>
    <dbReference type="NCBI Taxonomy" id="3137852"/>
    <lineage>
        <taxon>Bacteria</taxon>
        <taxon>Pseudomonadati</taxon>
        <taxon>Bacteroidota</taxon>
        <taxon>Flavobacteriia</taxon>
        <taxon>Flavobacteriales</taxon>
        <taxon>Flavobacteriaceae</taxon>
        <taxon>Tenacibaculum</taxon>
    </lineage>
</organism>
<dbReference type="PANTHER" id="PTHR34220">
    <property type="entry name" value="SENSOR HISTIDINE KINASE YPDA"/>
    <property type="match status" value="1"/>
</dbReference>
<dbReference type="SMART" id="SM00028">
    <property type="entry name" value="TPR"/>
    <property type="match status" value="2"/>
</dbReference>
<dbReference type="Pfam" id="PF06580">
    <property type="entry name" value="His_kinase"/>
    <property type="match status" value="1"/>
</dbReference>
<evidence type="ECO:0000256" key="2">
    <source>
        <dbReference type="SAM" id="Phobius"/>
    </source>
</evidence>
<feature type="transmembrane region" description="Helical" evidence="2">
    <location>
        <begin position="383"/>
        <end position="403"/>
    </location>
</feature>
<keyword evidence="2" id="KW-0812">Transmembrane</keyword>
<keyword evidence="5" id="KW-1185">Reference proteome</keyword>
<name>A0ABP1EI27_9FLAO</name>
<dbReference type="InterPro" id="IPR050640">
    <property type="entry name" value="Bact_2-comp_sensor_kinase"/>
</dbReference>
<dbReference type="Proteomes" id="UP001497416">
    <property type="component" value="Unassembled WGS sequence"/>
</dbReference>
<keyword evidence="2" id="KW-1133">Transmembrane helix</keyword>
<proteinExistence type="predicted"/>
<dbReference type="PANTHER" id="PTHR34220:SF7">
    <property type="entry name" value="SENSOR HISTIDINE KINASE YPDA"/>
    <property type="match status" value="1"/>
</dbReference>
<evidence type="ECO:0000256" key="1">
    <source>
        <dbReference type="SAM" id="Coils"/>
    </source>
</evidence>
<reference evidence="4 5" key="1">
    <citation type="submission" date="2024-05" db="EMBL/GenBank/DDBJ databases">
        <authorList>
            <person name="Duchaud E."/>
        </authorList>
    </citation>
    <scope>NUCLEOTIDE SEQUENCE [LARGE SCALE GENOMIC DNA]</scope>
    <source>
        <strain evidence="4">Ena-SAMPLE-TAB-13-05-2024-13:56:06:370-140302</strain>
    </source>
</reference>
<protein>
    <submittedName>
        <fullName evidence="4">TPR_REGION domain-containing protein</fullName>
    </submittedName>
</protein>
<dbReference type="SUPFAM" id="SSF48452">
    <property type="entry name" value="TPR-like"/>
    <property type="match status" value="1"/>
</dbReference>
<keyword evidence="1" id="KW-0175">Coiled coil</keyword>
<gene>
    <name evidence="4" type="ORF">T190607A01A_11060</name>
</gene>
<feature type="domain" description="Signal transduction histidine kinase internal region" evidence="3">
    <location>
        <begin position="418"/>
        <end position="496"/>
    </location>
</feature>
<dbReference type="InterPro" id="IPR019734">
    <property type="entry name" value="TPR_rpt"/>
</dbReference>
<sequence length="608" mass="71295">MKKILGLFLLLIAVVSCEKEHQSFDFQSPDFFFKKTRQGLSKDSLAFYLNSLENIPTEKLSDSLQAEYAYMTSRFHDRLLDYDAAIQKLLFATSFTKKKIKNSREMSYFRALSAMYFWRKNDYLNAAGVNQKMAKLLDSTDYKNRAFIHHNNQSLQTALGKPNEALVENAKAKEFFLKAKDTGNYLVSSLDRVPILNSLSRNDEAQQELHSVLPYEHLLDTQRKYQLYSAQGYSYNSTKKFVNALNAYKKALTYSKQLDPRVSLQEVANCYLNVGVMYSKLNNYQQSKIYLDSVFSLGMDRLNFTDQQEALRTKLEISYKLKEDFKYTSSRLDSLFSFLQKNSDTRINNELQVLQESYENEKNLQEEKNQVEIKSLKFERNQYILIALLLILIVITVLVLNFYRQRRFKIEKQNFLLQQRLLRSQMNPHFIFNSLSMIKQNVESNPNQYSKYIVKLSRLLRTVFDNSTQDYVLLEDELQSLEDYIELQKFRFPDRFDYEIENKITTENELFIPPMLLQPFVENAIIHGFGKLETKGNLYIEISKQKEFITCCIEDNGVGMQKSDLKKNSSMYLIDQFLFKMTGKKLEISNDETGKGTKIEIKIPYSEL</sequence>